<protein>
    <submittedName>
        <fullName evidence="7">KDO2-lipid IV(A) lauroyltransferase</fullName>
    </submittedName>
</protein>
<dbReference type="PANTHER" id="PTHR30606">
    <property type="entry name" value="LIPID A BIOSYNTHESIS LAUROYL ACYLTRANSFERASE"/>
    <property type="match status" value="1"/>
</dbReference>
<gene>
    <name evidence="7" type="ORF">SAMN05720469_11735</name>
</gene>
<keyword evidence="3" id="KW-0997">Cell inner membrane</keyword>
<dbReference type="AlphaFoldDB" id="A0A1M6V8B0"/>
<dbReference type="GO" id="GO:0005886">
    <property type="term" value="C:plasma membrane"/>
    <property type="evidence" value="ECO:0007669"/>
    <property type="project" value="UniProtKB-SubCell"/>
</dbReference>
<organism evidence="7 8">
    <name type="scientific">Fibrobacter intestinalis</name>
    <dbReference type="NCBI Taxonomy" id="28122"/>
    <lineage>
        <taxon>Bacteria</taxon>
        <taxon>Pseudomonadati</taxon>
        <taxon>Fibrobacterota</taxon>
        <taxon>Fibrobacteria</taxon>
        <taxon>Fibrobacterales</taxon>
        <taxon>Fibrobacteraceae</taxon>
        <taxon>Fibrobacter</taxon>
    </lineage>
</organism>
<keyword evidence="8" id="KW-1185">Reference proteome</keyword>
<evidence type="ECO:0000256" key="1">
    <source>
        <dbReference type="ARBA" id="ARBA00004533"/>
    </source>
</evidence>
<evidence type="ECO:0000313" key="8">
    <source>
        <dbReference type="Proteomes" id="UP000184275"/>
    </source>
</evidence>
<keyword evidence="6" id="KW-0012">Acyltransferase</keyword>
<evidence type="ECO:0000256" key="2">
    <source>
        <dbReference type="ARBA" id="ARBA00022475"/>
    </source>
</evidence>
<evidence type="ECO:0000256" key="4">
    <source>
        <dbReference type="ARBA" id="ARBA00022679"/>
    </source>
</evidence>
<dbReference type="Pfam" id="PF03279">
    <property type="entry name" value="Lip_A_acyltrans"/>
    <property type="match status" value="1"/>
</dbReference>
<dbReference type="GO" id="GO:0009247">
    <property type="term" value="P:glycolipid biosynthetic process"/>
    <property type="evidence" value="ECO:0007669"/>
    <property type="project" value="UniProtKB-ARBA"/>
</dbReference>
<dbReference type="CDD" id="cd07984">
    <property type="entry name" value="LPLAT_LABLAT-like"/>
    <property type="match status" value="1"/>
</dbReference>
<dbReference type="GO" id="GO:0016746">
    <property type="term" value="F:acyltransferase activity"/>
    <property type="evidence" value="ECO:0007669"/>
    <property type="project" value="UniProtKB-KW"/>
</dbReference>
<dbReference type="PANTHER" id="PTHR30606:SF10">
    <property type="entry name" value="PHOSPHATIDYLINOSITOL MANNOSIDE ACYLTRANSFERASE"/>
    <property type="match status" value="1"/>
</dbReference>
<keyword evidence="5" id="KW-0472">Membrane</keyword>
<dbReference type="InterPro" id="IPR004960">
    <property type="entry name" value="LipA_acyltrans"/>
</dbReference>
<evidence type="ECO:0000256" key="6">
    <source>
        <dbReference type="ARBA" id="ARBA00023315"/>
    </source>
</evidence>
<evidence type="ECO:0000256" key="5">
    <source>
        <dbReference type="ARBA" id="ARBA00023136"/>
    </source>
</evidence>
<keyword evidence="4 7" id="KW-0808">Transferase</keyword>
<evidence type="ECO:0000256" key="3">
    <source>
        <dbReference type="ARBA" id="ARBA00022519"/>
    </source>
</evidence>
<keyword evidence="2" id="KW-1003">Cell membrane</keyword>
<comment type="subcellular location">
    <subcellularLocation>
        <location evidence="1">Cell inner membrane</location>
    </subcellularLocation>
</comment>
<accession>A0A1M6V8B0</accession>
<proteinExistence type="predicted"/>
<dbReference type="EMBL" id="FRAW01000017">
    <property type="protein sequence ID" value="SHK77722.1"/>
    <property type="molecule type" value="Genomic_DNA"/>
</dbReference>
<dbReference type="Proteomes" id="UP000184275">
    <property type="component" value="Unassembled WGS sequence"/>
</dbReference>
<reference evidence="8" key="1">
    <citation type="submission" date="2016-11" db="EMBL/GenBank/DDBJ databases">
        <authorList>
            <person name="Varghese N."/>
            <person name="Submissions S."/>
        </authorList>
    </citation>
    <scope>NUCLEOTIDE SEQUENCE [LARGE SCALE GENOMIC DNA]</scope>
    <source>
        <strain evidence="8">UWOS</strain>
    </source>
</reference>
<name>A0A1M6V8B0_9BACT</name>
<evidence type="ECO:0000313" key="7">
    <source>
        <dbReference type="EMBL" id="SHK77722.1"/>
    </source>
</evidence>
<dbReference type="RefSeq" id="WP_073304652.1">
    <property type="nucleotide sequence ID" value="NZ_FRAW01000017.1"/>
</dbReference>
<sequence length="276" mass="32343">MFFAYKFFLLLLLYMPKPVENLLFAVLYPAYKATHQKRAWGRVQRHLQNTRMDARTCPRKVFHSLYTNYLQSLRYLCRLPSAIQKVHFENEEIIRRPLKDGTPLVALGIHQGAFEMMHRVLTRYSNHVYLFTHSFKDKALTRLLHRIRGTQGLEERETSSVAHTLREFLKNRGILAMLIDQAEDSRGLPVQILGQPAELFLRLPLKAMELGAGIVTFRTFFENGKHIVRFENYYLPRSPAAEVTGKIAEEVSLWISEHPEQWTWNYHRNFSIGLAK</sequence>